<gene>
    <name evidence="2" type="ORF">TSIB3V08_LOCUS11333</name>
</gene>
<evidence type="ECO:0000313" key="2">
    <source>
        <dbReference type="EMBL" id="CAD7267325.1"/>
    </source>
</evidence>
<feature type="region of interest" description="Disordered" evidence="1">
    <location>
        <begin position="138"/>
        <end position="161"/>
    </location>
</feature>
<sequence>MPPRFRVTKKFENHCGLDHSVTEAEQKHRKCSQNDHLLCWFGVQTSLGQEQDLIYASGDKENYYIIDEDSSFPCRPLIDIEKEKESVDRSIHPTEIRTSVSQSSAVELNTTSALANYATEAVLRFTKYKSVVPLEPRELGSTSVQGSPSYQPGHRCINRKK</sequence>
<feature type="compositionally biased region" description="Polar residues" evidence="1">
    <location>
        <begin position="140"/>
        <end position="150"/>
    </location>
</feature>
<organism evidence="2">
    <name type="scientific">Timema shepardi</name>
    <name type="common">Walking stick</name>
    <dbReference type="NCBI Taxonomy" id="629360"/>
    <lineage>
        <taxon>Eukaryota</taxon>
        <taxon>Metazoa</taxon>
        <taxon>Ecdysozoa</taxon>
        <taxon>Arthropoda</taxon>
        <taxon>Hexapoda</taxon>
        <taxon>Insecta</taxon>
        <taxon>Pterygota</taxon>
        <taxon>Neoptera</taxon>
        <taxon>Polyneoptera</taxon>
        <taxon>Phasmatodea</taxon>
        <taxon>Timematodea</taxon>
        <taxon>Timematoidea</taxon>
        <taxon>Timematidae</taxon>
        <taxon>Timema</taxon>
    </lineage>
</organism>
<proteinExistence type="predicted"/>
<reference evidence="2" key="1">
    <citation type="submission" date="2020-11" db="EMBL/GenBank/DDBJ databases">
        <authorList>
            <person name="Tran Van P."/>
        </authorList>
    </citation>
    <scope>NUCLEOTIDE SEQUENCE</scope>
</reference>
<accession>A0A7R9G6K6</accession>
<dbReference type="EMBL" id="OC008928">
    <property type="protein sequence ID" value="CAD7267325.1"/>
    <property type="molecule type" value="Genomic_DNA"/>
</dbReference>
<name>A0A7R9G6K6_TIMSH</name>
<protein>
    <submittedName>
        <fullName evidence="2">Uncharacterized protein</fullName>
    </submittedName>
</protein>
<dbReference type="AlphaFoldDB" id="A0A7R9G6K6"/>
<evidence type="ECO:0000256" key="1">
    <source>
        <dbReference type="SAM" id="MobiDB-lite"/>
    </source>
</evidence>